<protein>
    <recommendedName>
        <fullName evidence="3">Fungal-type protein kinase domain-containing protein</fullName>
    </recommendedName>
</protein>
<dbReference type="HOGENOM" id="CLU_1627768_0_0_1"/>
<dbReference type="STRING" id="1137138.A0A067NQN2"/>
<name>A0A067NQN2_PLEO1</name>
<accession>A0A067NQN2</accession>
<gene>
    <name evidence="1" type="ORF">PLEOSDRAFT_159678</name>
</gene>
<dbReference type="Proteomes" id="UP000027073">
    <property type="component" value="Unassembled WGS sequence"/>
</dbReference>
<proteinExistence type="predicted"/>
<reference evidence="2" key="1">
    <citation type="journal article" date="2014" name="Proc. Natl. Acad. Sci. U.S.A.">
        <title>Extensive sampling of basidiomycete genomes demonstrates inadequacy of the white-rot/brown-rot paradigm for wood decay fungi.</title>
        <authorList>
            <person name="Riley R."/>
            <person name="Salamov A.A."/>
            <person name="Brown D.W."/>
            <person name="Nagy L.G."/>
            <person name="Floudas D."/>
            <person name="Held B.W."/>
            <person name="Levasseur A."/>
            <person name="Lombard V."/>
            <person name="Morin E."/>
            <person name="Otillar R."/>
            <person name="Lindquist E.A."/>
            <person name="Sun H."/>
            <person name="LaButti K.M."/>
            <person name="Schmutz J."/>
            <person name="Jabbour D."/>
            <person name="Luo H."/>
            <person name="Baker S.E."/>
            <person name="Pisabarro A.G."/>
            <person name="Walton J.D."/>
            <person name="Blanchette R.A."/>
            <person name="Henrissat B."/>
            <person name="Martin F."/>
            <person name="Cullen D."/>
            <person name="Hibbett D.S."/>
            <person name="Grigoriev I.V."/>
        </authorList>
    </citation>
    <scope>NUCLEOTIDE SEQUENCE [LARGE SCALE GENOMIC DNA]</scope>
    <source>
        <strain evidence="2">PC15</strain>
    </source>
</reference>
<evidence type="ECO:0000313" key="1">
    <source>
        <dbReference type="EMBL" id="KDQ26402.1"/>
    </source>
</evidence>
<evidence type="ECO:0000313" key="2">
    <source>
        <dbReference type="Proteomes" id="UP000027073"/>
    </source>
</evidence>
<dbReference type="EMBL" id="KL198009">
    <property type="protein sequence ID" value="KDQ26402.1"/>
    <property type="molecule type" value="Genomic_DNA"/>
</dbReference>
<dbReference type="InParanoid" id="A0A067NQN2"/>
<organism evidence="1 2">
    <name type="scientific">Pleurotus ostreatus (strain PC15)</name>
    <name type="common">Oyster mushroom</name>
    <dbReference type="NCBI Taxonomy" id="1137138"/>
    <lineage>
        <taxon>Eukaryota</taxon>
        <taxon>Fungi</taxon>
        <taxon>Dikarya</taxon>
        <taxon>Basidiomycota</taxon>
        <taxon>Agaricomycotina</taxon>
        <taxon>Agaricomycetes</taxon>
        <taxon>Agaricomycetidae</taxon>
        <taxon>Agaricales</taxon>
        <taxon>Pleurotineae</taxon>
        <taxon>Pleurotaceae</taxon>
        <taxon>Pleurotus</taxon>
    </lineage>
</organism>
<dbReference type="VEuPathDB" id="FungiDB:PLEOSDRAFT_159678"/>
<dbReference type="AlphaFoldDB" id="A0A067NQN2"/>
<sequence length="163" mass="19072">MEDDSESEDEAQKFQHLPRHDAESVFWVIVVFLLRALPRGEHPKKDKNNKWLIFIWDYIASHEIMPYPGKFPTDDRTTFLNLGGWEHFLHAKLGRLVPMMEELVMQVKPEYSHLPTPPDDLHLHEAMQRILLKYSVKFAGASDIPLDAKRGRVVYTTSETKEF</sequence>
<dbReference type="OrthoDB" id="5569250at2759"/>
<evidence type="ECO:0008006" key="3">
    <source>
        <dbReference type="Google" id="ProtNLM"/>
    </source>
</evidence>